<evidence type="ECO:0000313" key="3">
    <source>
        <dbReference type="EMBL" id="JAU36242.1"/>
    </source>
</evidence>
<protein>
    <submittedName>
        <fullName evidence="3">Phenolic glucoside malonyltransferase 2</fullName>
    </submittedName>
</protein>
<dbReference type="PANTHER" id="PTHR31625">
    <property type="match status" value="1"/>
</dbReference>
<reference evidence="3" key="1">
    <citation type="submission" date="2016-07" db="EMBL/GenBank/DDBJ databases">
        <title>De novo transcriptome assembly of four accessions of the metal hyperaccumulator plant Noccaea caerulescens.</title>
        <authorList>
            <person name="Blande D."/>
            <person name="Halimaa P."/>
            <person name="Tervahauta A.I."/>
            <person name="Aarts M.G."/>
            <person name="Karenlampi S.O."/>
        </authorList>
    </citation>
    <scope>NUCLEOTIDE SEQUENCE</scope>
</reference>
<dbReference type="AlphaFoldDB" id="A0A1J3EW42"/>
<dbReference type="GO" id="GO:0016747">
    <property type="term" value="F:acyltransferase activity, transferring groups other than amino-acyl groups"/>
    <property type="evidence" value="ECO:0007669"/>
    <property type="project" value="UniProtKB-ARBA"/>
</dbReference>
<gene>
    <name evidence="3" type="ORF">LC_TR7366_c3_g1_i1_g.24864</name>
</gene>
<dbReference type="InterPro" id="IPR051504">
    <property type="entry name" value="Plant_metabolite_acyltrans"/>
</dbReference>
<keyword evidence="1 3" id="KW-0808">Transferase</keyword>
<sequence length="87" mass="9724">MDYMEGLSKIKSATQFGSVAGSTRLGVFELDFGWGRPAKTEVLSIDRSEGFSIWERRDKPGGVEMGLCLKKSEMNIFLSLFRNGLKD</sequence>
<dbReference type="EMBL" id="GEVK01016590">
    <property type="protein sequence ID" value="JAU36242.1"/>
    <property type="molecule type" value="Transcribed_RNA"/>
</dbReference>
<dbReference type="Pfam" id="PF02458">
    <property type="entry name" value="Transferase"/>
    <property type="match status" value="1"/>
</dbReference>
<evidence type="ECO:0000256" key="1">
    <source>
        <dbReference type="ARBA" id="ARBA00022679"/>
    </source>
</evidence>
<organism evidence="3">
    <name type="scientific">Noccaea caerulescens</name>
    <name type="common">Alpine penny-cress</name>
    <name type="synonym">Thlaspi caerulescens</name>
    <dbReference type="NCBI Taxonomy" id="107243"/>
    <lineage>
        <taxon>Eukaryota</taxon>
        <taxon>Viridiplantae</taxon>
        <taxon>Streptophyta</taxon>
        <taxon>Embryophyta</taxon>
        <taxon>Tracheophyta</taxon>
        <taxon>Spermatophyta</taxon>
        <taxon>Magnoliopsida</taxon>
        <taxon>eudicotyledons</taxon>
        <taxon>Gunneridae</taxon>
        <taxon>Pentapetalae</taxon>
        <taxon>rosids</taxon>
        <taxon>malvids</taxon>
        <taxon>Brassicales</taxon>
        <taxon>Brassicaceae</taxon>
        <taxon>Coluteocarpeae</taxon>
        <taxon>Noccaea</taxon>
    </lineage>
</organism>
<proteinExistence type="predicted"/>
<evidence type="ECO:0000256" key="2">
    <source>
        <dbReference type="ARBA" id="ARBA00023315"/>
    </source>
</evidence>
<name>A0A1J3EW42_NOCCA</name>
<dbReference type="InterPro" id="IPR023213">
    <property type="entry name" value="CAT-like_dom_sf"/>
</dbReference>
<dbReference type="Gene3D" id="3.30.559.10">
    <property type="entry name" value="Chloramphenicol acetyltransferase-like domain"/>
    <property type="match status" value="1"/>
</dbReference>
<accession>A0A1J3EW42</accession>
<keyword evidence="2" id="KW-0012">Acyltransferase</keyword>